<accession>A0A6A5F6L4</accession>
<keyword evidence="3" id="KW-1185">Reference proteome</keyword>
<name>A0A6A5F6L4_PERFL</name>
<dbReference type="Proteomes" id="UP000465112">
    <property type="component" value="Chromosome 5"/>
</dbReference>
<sequence>MLCRISTSKKAFQDGACVEALSVSRHHCHHHLHMSQHHTGNQPVAQSWMGKGKEGLPGPDDLQGYNSGLPEKLPRADCSRRGGLDWKFAPHRRSAEKD</sequence>
<comment type="caution">
    <text evidence="2">The sequence shown here is derived from an EMBL/GenBank/DDBJ whole genome shotgun (WGS) entry which is preliminary data.</text>
</comment>
<protein>
    <submittedName>
        <fullName evidence="2">Uncharacterized protein</fullName>
    </submittedName>
</protein>
<reference evidence="2 3" key="1">
    <citation type="submission" date="2019-06" db="EMBL/GenBank/DDBJ databases">
        <title>A chromosome-scale genome assembly of the European perch, Perca fluviatilis.</title>
        <authorList>
            <person name="Roques C."/>
            <person name="Zahm M."/>
            <person name="Cabau C."/>
            <person name="Klopp C."/>
            <person name="Bouchez O."/>
            <person name="Donnadieu C."/>
            <person name="Kuhl H."/>
            <person name="Gislard M."/>
            <person name="Guendouz S."/>
            <person name="Journot L."/>
            <person name="Haffray P."/>
            <person name="Bestin A."/>
            <person name="Morvezen R."/>
            <person name="Feron R."/>
            <person name="Wen M."/>
            <person name="Jouanno E."/>
            <person name="Herpin A."/>
            <person name="Schartl M."/>
            <person name="Postlethwait J."/>
            <person name="Schaerlinger B."/>
            <person name="Chardard D."/>
            <person name="Lecocq T."/>
            <person name="Poncet C."/>
            <person name="Jaffrelo L."/>
            <person name="Lampietro C."/>
            <person name="Guiguen Y."/>
        </authorList>
    </citation>
    <scope>NUCLEOTIDE SEQUENCE [LARGE SCALE GENOMIC DNA]</scope>
    <source>
        <tissue evidence="2">Blood</tissue>
    </source>
</reference>
<evidence type="ECO:0000313" key="2">
    <source>
        <dbReference type="EMBL" id="KAF1390506.1"/>
    </source>
</evidence>
<dbReference type="EMBL" id="VHII01000005">
    <property type="protein sequence ID" value="KAF1390506.1"/>
    <property type="molecule type" value="Genomic_DNA"/>
</dbReference>
<organism evidence="2 3">
    <name type="scientific">Perca fluviatilis</name>
    <name type="common">European perch</name>
    <dbReference type="NCBI Taxonomy" id="8168"/>
    <lineage>
        <taxon>Eukaryota</taxon>
        <taxon>Metazoa</taxon>
        <taxon>Chordata</taxon>
        <taxon>Craniata</taxon>
        <taxon>Vertebrata</taxon>
        <taxon>Euteleostomi</taxon>
        <taxon>Actinopterygii</taxon>
        <taxon>Neopterygii</taxon>
        <taxon>Teleostei</taxon>
        <taxon>Neoteleostei</taxon>
        <taxon>Acanthomorphata</taxon>
        <taxon>Eupercaria</taxon>
        <taxon>Perciformes</taxon>
        <taxon>Percoidei</taxon>
        <taxon>Percidae</taxon>
        <taxon>Percinae</taxon>
        <taxon>Perca</taxon>
    </lineage>
</organism>
<dbReference type="AlphaFoldDB" id="A0A6A5F6L4"/>
<feature type="region of interest" description="Disordered" evidence="1">
    <location>
        <begin position="32"/>
        <end position="84"/>
    </location>
</feature>
<feature type="compositionally biased region" description="Basic and acidic residues" evidence="1">
    <location>
        <begin position="72"/>
        <end position="84"/>
    </location>
</feature>
<gene>
    <name evidence="2" type="ORF">PFLUV_G00058770</name>
</gene>
<evidence type="ECO:0000313" key="3">
    <source>
        <dbReference type="Proteomes" id="UP000465112"/>
    </source>
</evidence>
<proteinExistence type="predicted"/>
<evidence type="ECO:0000256" key="1">
    <source>
        <dbReference type="SAM" id="MobiDB-lite"/>
    </source>
</evidence>